<dbReference type="EMBL" id="BOOF01000044">
    <property type="protein sequence ID" value="GIH65753.1"/>
    <property type="molecule type" value="Genomic_DNA"/>
</dbReference>
<keyword evidence="3" id="KW-1185">Reference proteome</keyword>
<protein>
    <submittedName>
        <fullName evidence="2">Uncharacterized protein</fullName>
    </submittedName>
</protein>
<organism evidence="2 3">
    <name type="scientific">Microbispora siamensis</name>
    <dbReference type="NCBI Taxonomy" id="564413"/>
    <lineage>
        <taxon>Bacteria</taxon>
        <taxon>Bacillati</taxon>
        <taxon>Actinomycetota</taxon>
        <taxon>Actinomycetes</taxon>
        <taxon>Streptosporangiales</taxon>
        <taxon>Streptosporangiaceae</taxon>
        <taxon>Microbispora</taxon>
    </lineage>
</organism>
<proteinExistence type="predicted"/>
<gene>
    <name evidence="2" type="ORF">Msi02_65700</name>
</gene>
<reference evidence="2 3" key="1">
    <citation type="submission" date="2021-01" db="EMBL/GenBank/DDBJ databases">
        <title>Whole genome shotgun sequence of Microbispora siamensis NBRC 104113.</title>
        <authorList>
            <person name="Komaki H."/>
            <person name="Tamura T."/>
        </authorList>
    </citation>
    <scope>NUCLEOTIDE SEQUENCE [LARGE SCALE GENOMIC DNA]</scope>
    <source>
        <strain evidence="2 3">NBRC 104113</strain>
    </source>
</reference>
<sequence length="128" mass="14366">MPFTGHFSGRARPRPSPPRDGRRCSRRLLSGRGGFTLIRNFSRYDPPPGYDVEFWEQTGNERKRGAAVRCDIVPGGVDLIPPDSEGAAPTTTGYRCYTRRPKAVTDTYEVVMASSEIFFRDEDGQPPR</sequence>
<accession>A0ABQ4GWD6</accession>
<dbReference type="Proteomes" id="UP000660454">
    <property type="component" value="Unassembled WGS sequence"/>
</dbReference>
<evidence type="ECO:0000313" key="2">
    <source>
        <dbReference type="EMBL" id="GIH65753.1"/>
    </source>
</evidence>
<comment type="caution">
    <text evidence="2">The sequence shown here is derived from an EMBL/GenBank/DDBJ whole genome shotgun (WGS) entry which is preliminary data.</text>
</comment>
<evidence type="ECO:0000256" key="1">
    <source>
        <dbReference type="SAM" id="MobiDB-lite"/>
    </source>
</evidence>
<name>A0ABQ4GWD6_9ACTN</name>
<feature type="region of interest" description="Disordered" evidence="1">
    <location>
        <begin position="1"/>
        <end position="27"/>
    </location>
</feature>
<evidence type="ECO:0000313" key="3">
    <source>
        <dbReference type="Proteomes" id="UP000660454"/>
    </source>
</evidence>